<protein>
    <submittedName>
        <fullName evidence="2">Putative F0F1-ATPase subunit Ca2+/Mg2+ transporter</fullName>
    </submittedName>
</protein>
<evidence type="ECO:0000313" key="3">
    <source>
        <dbReference type="Proteomes" id="UP000198752"/>
    </source>
</evidence>
<dbReference type="AlphaFoldDB" id="A0A1I2Q690"/>
<reference evidence="3" key="1">
    <citation type="submission" date="2016-10" db="EMBL/GenBank/DDBJ databases">
        <authorList>
            <person name="Varghese N."/>
            <person name="Submissions S."/>
        </authorList>
    </citation>
    <scope>NUCLEOTIDE SEQUENCE [LARGE SCALE GENOMIC DNA]</scope>
    <source>
        <strain evidence="3">ATCC 700379</strain>
    </source>
</reference>
<evidence type="ECO:0000256" key="1">
    <source>
        <dbReference type="SAM" id="Phobius"/>
    </source>
</evidence>
<keyword evidence="1" id="KW-1133">Transmembrane helix</keyword>
<accession>A0A1I2Q690</accession>
<dbReference type="InterPro" id="IPR032820">
    <property type="entry name" value="ATPase_put"/>
</dbReference>
<gene>
    <name evidence="2" type="ORF">SAMN02982927_01044</name>
</gene>
<feature type="transmembrane region" description="Helical" evidence="1">
    <location>
        <begin position="12"/>
        <end position="34"/>
    </location>
</feature>
<dbReference type="Proteomes" id="UP000198752">
    <property type="component" value="Unassembled WGS sequence"/>
</dbReference>
<dbReference type="RefSeq" id="WP_093670769.1">
    <property type="nucleotide sequence ID" value="NZ_FOOY01000006.1"/>
</dbReference>
<dbReference type="Pfam" id="PF09527">
    <property type="entry name" value="ATPase_gene1"/>
    <property type="match status" value="1"/>
</dbReference>
<organism evidence="2 3">
    <name type="scientific">Sporolactobacillus nakayamae</name>
    <dbReference type="NCBI Taxonomy" id="269670"/>
    <lineage>
        <taxon>Bacteria</taxon>
        <taxon>Bacillati</taxon>
        <taxon>Bacillota</taxon>
        <taxon>Bacilli</taxon>
        <taxon>Bacillales</taxon>
        <taxon>Sporolactobacillaceae</taxon>
        <taxon>Sporolactobacillus</taxon>
    </lineage>
</organism>
<dbReference type="EMBL" id="FOOY01000006">
    <property type="protein sequence ID" value="SFG22879.1"/>
    <property type="molecule type" value="Genomic_DNA"/>
</dbReference>
<feature type="transmembrane region" description="Helical" evidence="1">
    <location>
        <begin position="46"/>
        <end position="67"/>
    </location>
</feature>
<keyword evidence="3" id="KW-1185">Reference proteome</keyword>
<keyword evidence="1" id="KW-0812">Transmembrane</keyword>
<sequence length="73" mass="8048">MQQKKRPNSLQIAATVSAMGFEIFAFIIIGALGGNYLDKRYGTGHLWLPVCAVAGFFLGLISCFYTLKSLMKE</sequence>
<name>A0A1I2Q690_9BACL</name>
<dbReference type="STRING" id="269670.SAMN02982927_01044"/>
<keyword evidence="1" id="KW-0472">Membrane</keyword>
<proteinExistence type="predicted"/>
<dbReference type="OrthoDB" id="282803at2"/>
<evidence type="ECO:0000313" key="2">
    <source>
        <dbReference type="EMBL" id="SFG22879.1"/>
    </source>
</evidence>